<keyword evidence="8 9" id="KW-0234">DNA repair</keyword>
<feature type="active site" description="Proton acceptor" evidence="9 10">
    <location>
        <position position="59"/>
    </location>
</feature>
<dbReference type="EC" id="3.2.2.27" evidence="4 9"/>
<dbReference type="NCBIfam" id="NF003588">
    <property type="entry name" value="PRK05254.1-1"/>
    <property type="match status" value="1"/>
</dbReference>
<comment type="catalytic activity">
    <reaction evidence="1 9 11">
        <text>Hydrolyzes single-stranded DNA or mismatched double-stranded DNA and polynucleotides, releasing free uracil.</text>
        <dbReference type="EC" id="3.2.2.27"/>
    </reaction>
</comment>
<dbReference type="InterPro" id="IPR018085">
    <property type="entry name" value="Ura-DNA_Glyclase_AS"/>
</dbReference>
<keyword evidence="9" id="KW-0963">Cytoplasm</keyword>
<evidence type="ECO:0000313" key="13">
    <source>
        <dbReference type="EMBL" id="RIP36071.1"/>
    </source>
</evidence>
<dbReference type="EMBL" id="QYJN01000002">
    <property type="protein sequence ID" value="RIP36071.1"/>
    <property type="molecule type" value="Genomic_DNA"/>
</dbReference>
<evidence type="ECO:0000256" key="11">
    <source>
        <dbReference type="RuleBase" id="RU003780"/>
    </source>
</evidence>
<organism evidence="13 14">
    <name type="scientific">Staphylococcus gallinarum</name>
    <dbReference type="NCBI Taxonomy" id="1293"/>
    <lineage>
        <taxon>Bacteria</taxon>
        <taxon>Bacillati</taxon>
        <taxon>Bacillota</taxon>
        <taxon>Bacilli</taxon>
        <taxon>Bacillales</taxon>
        <taxon>Staphylococcaceae</taxon>
        <taxon>Staphylococcus</taxon>
    </lineage>
</organism>
<comment type="function">
    <text evidence="2 9 11">Excises uracil residues from the DNA which can arise as a result of misincorporation of dUMP residues by DNA polymerase or due to deamination of cytosine.</text>
</comment>
<keyword evidence="6 9" id="KW-0227">DNA damage</keyword>
<dbReference type="CDD" id="cd10027">
    <property type="entry name" value="UDG-F1-like"/>
    <property type="match status" value="1"/>
</dbReference>
<gene>
    <name evidence="9" type="primary">ung</name>
    <name evidence="13" type="ORF">BUZ14_05310</name>
</gene>
<evidence type="ECO:0000256" key="10">
    <source>
        <dbReference type="PROSITE-ProRule" id="PRU10072"/>
    </source>
</evidence>
<dbReference type="InterPro" id="IPR036895">
    <property type="entry name" value="Uracil-DNA_glycosylase-like_sf"/>
</dbReference>
<comment type="similarity">
    <text evidence="3 9 11">Belongs to the uracil-DNA glycosylase (UDG) superfamily. UNG family.</text>
</comment>
<dbReference type="InterPro" id="IPR005122">
    <property type="entry name" value="Uracil-DNA_glycosylase-like"/>
</dbReference>
<evidence type="ECO:0000256" key="3">
    <source>
        <dbReference type="ARBA" id="ARBA00008184"/>
    </source>
</evidence>
<dbReference type="NCBIfam" id="NF003589">
    <property type="entry name" value="PRK05254.1-2"/>
    <property type="match status" value="1"/>
</dbReference>
<evidence type="ECO:0000256" key="1">
    <source>
        <dbReference type="ARBA" id="ARBA00001400"/>
    </source>
</evidence>
<dbReference type="PANTHER" id="PTHR11264">
    <property type="entry name" value="URACIL-DNA GLYCOSYLASE"/>
    <property type="match status" value="1"/>
</dbReference>
<dbReference type="HAMAP" id="MF_00148">
    <property type="entry name" value="UDG"/>
    <property type="match status" value="1"/>
</dbReference>
<dbReference type="PROSITE" id="PS00130">
    <property type="entry name" value="U_DNA_GLYCOSYLASE"/>
    <property type="match status" value="1"/>
</dbReference>
<dbReference type="FunFam" id="3.40.470.10:FF:000001">
    <property type="entry name" value="Uracil-DNA glycosylase"/>
    <property type="match status" value="1"/>
</dbReference>
<dbReference type="GO" id="GO:0097510">
    <property type="term" value="P:base-excision repair, AP site formation via deaminated base removal"/>
    <property type="evidence" value="ECO:0007669"/>
    <property type="project" value="TreeGrafter"/>
</dbReference>
<evidence type="ECO:0000256" key="4">
    <source>
        <dbReference type="ARBA" id="ARBA00012030"/>
    </source>
</evidence>
<dbReference type="OrthoDB" id="9804372at2"/>
<sequence length="218" mass="25042">MEWSDVFHEITTKHDFQAMHDFLESEYTTQIVYPDRKDIYQAFDLTPFEQVKVVILGQDPYHGPNQAHGLAFSVQPNAKFPPSLRNMYKELEDDIGCHRTSPHLQDWAREGVLLLNTVLTVRQGEAHSHRDIGWEKFTDEVITAVSQYLSHVVFVLWGKPAQQKIKLIDTEKHHVITAPHPSPLSAYRGFFGSKPYSQVNAYLESHGISPVNWCEGEE</sequence>
<evidence type="ECO:0000256" key="6">
    <source>
        <dbReference type="ARBA" id="ARBA00022763"/>
    </source>
</evidence>
<evidence type="ECO:0000256" key="5">
    <source>
        <dbReference type="ARBA" id="ARBA00018429"/>
    </source>
</evidence>
<dbReference type="GO" id="GO:0004844">
    <property type="term" value="F:uracil DNA N-glycosylase activity"/>
    <property type="evidence" value="ECO:0007669"/>
    <property type="project" value="UniProtKB-UniRule"/>
</dbReference>
<evidence type="ECO:0000259" key="12">
    <source>
        <dbReference type="SMART" id="SM00986"/>
    </source>
</evidence>
<dbReference type="RefSeq" id="WP_119484840.1">
    <property type="nucleotide sequence ID" value="NZ_QYJN01000002.1"/>
</dbReference>
<feature type="domain" description="Uracil-DNA glycosylase-like" evidence="12">
    <location>
        <begin position="44"/>
        <end position="203"/>
    </location>
</feature>
<proteinExistence type="inferred from homology"/>
<accession>A0A3A0W4J6</accession>
<evidence type="ECO:0000256" key="2">
    <source>
        <dbReference type="ARBA" id="ARBA00002631"/>
    </source>
</evidence>
<dbReference type="InterPro" id="IPR002043">
    <property type="entry name" value="UDG_fam1"/>
</dbReference>
<dbReference type="Gene3D" id="3.40.470.10">
    <property type="entry name" value="Uracil-DNA glycosylase-like domain"/>
    <property type="match status" value="1"/>
</dbReference>
<dbReference type="NCBIfam" id="NF003592">
    <property type="entry name" value="PRK05254.1-5"/>
    <property type="match status" value="1"/>
</dbReference>
<dbReference type="Pfam" id="PF03167">
    <property type="entry name" value="UDG"/>
    <property type="match status" value="1"/>
</dbReference>
<dbReference type="GO" id="GO:0005737">
    <property type="term" value="C:cytoplasm"/>
    <property type="evidence" value="ECO:0007669"/>
    <property type="project" value="UniProtKB-SubCell"/>
</dbReference>
<evidence type="ECO:0000256" key="9">
    <source>
        <dbReference type="HAMAP-Rule" id="MF_00148"/>
    </source>
</evidence>
<name>A0A3A0W4J6_STAGA</name>
<keyword evidence="13" id="KW-0326">Glycosidase</keyword>
<comment type="caution">
    <text evidence="13">The sequence shown here is derived from an EMBL/GenBank/DDBJ whole genome shotgun (WGS) entry which is preliminary data.</text>
</comment>
<dbReference type="SMART" id="SM00986">
    <property type="entry name" value="UDG"/>
    <property type="match status" value="1"/>
</dbReference>
<keyword evidence="7 9" id="KW-0378">Hydrolase</keyword>
<dbReference type="AlphaFoldDB" id="A0A3A0W4J6"/>
<reference evidence="13 14" key="1">
    <citation type="journal article" date="2016" name="Front. Microbiol.">
        <title>Comprehensive Phylogenetic Analysis of Bovine Non-aureus Staphylococci Species Based on Whole-Genome Sequencing.</title>
        <authorList>
            <person name="Naushad S."/>
            <person name="Barkema H.W."/>
            <person name="Luby C."/>
            <person name="Condas L.A."/>
            <person name="Nobrega D.B."/>
            <person name="Carson D.A."/>
            <person name="De Buck J."/>
        </authorList>
    </citation>
    <scope>NUCLEOTIDE SEQUENCE [LARGE SCALE GENOMIC DNA]</scope>
    <source>
        <strain evidence="13 14">SNUC 4781</strain>
    </source>
</reference>
<evidence type="ECO:0000256" key="8">
    <source>
        <dbReference type="ARBA" id="ARBA00023204"/>
    </source>
</evidence>
<protein>
    <recommendedName>
        <fullName evidence="5 9">Uracil-DNA glycosylase</fullName>
        <shortName evidence="9">UDG</shortName>
        <ecNumber evidence="4 9">3.2.2.27</ecNumber>
    </recommendedName>
</protein>
<comment type="subcellular location">
    <subcellularLocation>
        <location evidence="9">Cytoplasm</location>
    </subcellularLocation>
</comment>
<dbReference type="PANTHER" id="PTHR11264:SF0">
    <property type="entry name" value="URACIL-DNA GLYCOSYLASE"/>
    <property type="match status" value="1"/>
</dbReference>
<evidence type="ECO:0000313" key="14">
    <source>
        <dbReference type="Proteomes" id="UP000265541"/>
    </source>
</evidence>
<evidence type="ECO:0000256" key="7">
    <source>
        <dbReference type="ARBA" id="ARBA00022801"/>
    </source>
</evidence>
<dbReference type="NCBIfam" id="NF003591">
    <property type="entry name" value="PRK05254.1-4"/>
    <property type="match status" value="1"/>
</dbReference>
<dbReference type="SUPFAM" id="SSF52141">
    <property type="entry name" value="Uracil-DNA glycosylase-like"/>
    <property type="match status" value="1"/>
</dbReference>
<dbReference type="NCBIfam" id="TIGR00628">
    <property type="entry name" value="ung"/>
    <property type="match status" value="1"/>
</dbReference>
<dbReference type="Proteomes" id="UP000265541">
    <property type="component" value="Unassembled WGS sequence"/>
</dbReference>
<dbReference type="SMART" id="SM00987">
    <property type="entry name" value="UreE_C"/>
    <property type="match status" value="1"/>
</dbReference>